<feature type="domain" description="Branched-chain alpha-ketoacid dehydrogenase kinase/Pyruvate dehydrogenase kinase N-terminal" evidence="11">
    <location>
        <begin position="27"/>
        <end position="189"/>
    </location>
</feature>
<dbReference type="InterPro" id="IPR003594">
    <property type="entry name" value="HATPase_dom"/>
</dbReference>
<evidence type="ECO:0000259" key="11">
    <source>
        <dbReference type="Pfam" id="PF10436"/>
    </source>
</evidence>
<reference evidence="12" key="2">
    <citation type="submission" date="2025-09" db="UniProtKB">
        <authorList>
            <consortium name="Ensembl"/>
        </authorList>
    </citation>
    <scope>IDENTIFICATION</scope>
</reference>
<evidence type="ECO:0000256" key="3">
    <source>
        <dbReference type="ARBA" id="ARBA00022679"/>
    </source>
</evidence>
<dbReference type="Pfam" id="PF02518">
    <property type="entry name" value="HATPase_c"/>
    <property type="match status" value="1"/>
</dbReference>
<keyword evidence="7" id="KW-0809">Transit peptide</keyword>
<dbReference type="Proteomes" id="UP000694523">
    <property type="component" value="Unplaced"/>
</dbReference>
<feature type="domain" description="Histidine kinase/HSP90-like ATPase" evidence="10">
    <location>
        <begin position="239"/>
        <end position="311"/>
    </location>
</feature>
<dbReference type="GO" id="GO:0010906">
    <property type="term" value="P:regulation of glucose metabolic process"/>
    <property type="evidence" value="ECO:0007669"/>
    <property type="project" value="TreeGrafter"/>
</dbReference>
<evidence type="ECO:0000256" key="8">
    <source>
        <dbReference type="ARBA" id="ARBA00023128"/>
    </source>
</evidence>
<dbReference type="Gene3D" id="3.30.565.10">
    <property type="entry name" value="Histidine kinase-like ATPase, C-terminal domain"/>
    <property type="match status" value="1"/>
</dbReference>
<proteinExistence type="inferred from homology"/>
<dbReference type="InterPro" id="IPR039028">
    <property type="entry name" value="BCKD/PDK"/>
</dbReference>
<dbReference type="GO" id="GO:0005524">
    <property type="term" value="F:ATP binding"/>
    <property type="evidence" value="ECO:0007669"/>
    <property type="project" value="UniProtKB-UniRule"/>
</dbReference>
<keyword evidence="3 9" id="KW-0808">Transferase</keyword>
<reference evidence="12" key="1">
    <citation type="submission" date="2025-08" db="UniProtKB">
        <authorList>
            <consortium name="Ensembl"/>
        </authorList>
    </citation>
    <scope>IDENTIFICATION</scope>
</reference>
<dbReference type="GO" id="GO:0004740">
    <property type="term" value="F:pyruvate dehydrogenase (acetyl-transferring) kinase activity"/>
    <property type="evidence" value="ECO:0007669"/>
    <property type="project" value="TreeGrafter"/>
</dbReference>
<dbReference type="InterPro" id="IPR036784">
    <property type="entry name" value="AK/P_DHK_N_sf"/>
</dbReference>
<organism evidence="12 13">
    <name type="scientific">Neogobius melanostomus</name>
    <name type="common">round goby</name>
    <dbReference type="NCBI Taxonomy" id="47308"/>
    <lineage>
        <taxon>Eukaryota</taxon>
        <taxon>Metazoa</taxon>
        <taxon>Chordata</taxon>
        <taxon>Craniata</taxon>
        <taxon>Vertebrata</taxon>
        <taxon>Euteleostomi</taxon>
        <taxon>Actinopterygii</taxon>
        <taxon>Neopterygii</taxon>
        <taxon>Teleostei</taxon>
        <taxon>Neoteleostei</taxon>
        <taxon>Acanthomorphata</taxon>
        <taxon>Gobiaria</taxon>
        <taxon>Gobiiformes</taxon>
        <taxon>Gobioidei</taxon>
        <taxon>Gobiidae</taxon>
        <taxon>Benthophilinae</taxon>
        <taxon>Neogobiini</taxon>
        <taxon>Neogobius</taxon>
    </lineage>
</organism>
<keyword evidence="5 9" id="KW-0418">Kinase</keyword>
<dbReference type="InterPro" id="IPR018955">
    <property type="entry name" value="BCDHK/PDK_N"/>
</dbReference>
<dbReference type="PANTHER" id="PTHR11947">
    <property type="entry name" value="PYRUVATE DEHYDROGENASE KINASE"/>
    <property type="match status" value="1"/>
</dbReference>
<keyword evidence="4 9" id="KW-0547">Nucleotide-binding</keyword>
<dbReference type="AlphaFoldDB" id="A0A8C6UCL5"/>
<name>A0A8C6UCL5_9GOBI</name>
<dbReference type="SUPFAM" id="SSF69012">
    <property type="entry name" value="alpha-ketoacid dehydrogenase kinase, N-terminal domain"/>
    <property type="match status" value="1"/>
</dbReference>
<keyword evidence="6 9" id="KW-0067">ATP-binding</keyword>
<evidence type="ECO:0000256" key="4">
    <source>
        <dbReference type="ARBA" id="ARBA00022741"/>
    </source>
</evidence>
<evidence type="ECO:0000256" key="5">
    <source>
        <dbReference type="ARBA" id="ARBA00022777"/>
    </source>
</evidence>
<keyword evidence="13" id="KW-1185">Reference proteome</keyword>
<dbReference type="EC" id="2.7.11.-" evidence="9"/>
<comment type="subcellular location">
    <subcellularLocation>
        <location evidence="1 9">Mitochondrion matrix</location>
    </subcellularLocation>
</comment>
<dbReference type="Ensembl" id="ENSNMLT00000034399.1">
    <property type="protein sequence ID" value="ENSNMLP00000030860.1"/>
    <property type="gene ID" value="ENSNMLG00000017301.1"/>
</dbReference>
<dbReference type="Gene3D" id="1.20.140.20">
    <property type="entry name" value="Alpha-ketoacid/pyruvate dehydrogenase kinase, N-terminal domain"/>
    <property type="match status" value="1"/>
</dbReference>
<dbReference type="FunFam" id="3.30.565.10:FF:000007">
    <property type="entry name" value="Mitochondrial pyruvate dehydrogenase kinase isoform 2"/>
    <property type="match status" value="1"/>
</dbReference>
<dbReference type="InterPro" id="IPR036890">
    <property type="entry name" value="HATPase_C_sf"/>
</dbReference>
<evidence type="ECO:0000256" key="9">
    <source>
        <dbReference type="RuleBase" id="RU366032"/>
    </source>
</evidence>
<evidence type="ECO:0000256" key="6">
    <source>
        <dbReference type="ARBA" id="ARBA00022840"/>
    </source>
</evidence>
<evidence type="ECO:0000256" key="2">
    <source>
        <dbReference type="ARBA" id="ARBA00006155"/>
    </source>
</evidence>
<evidence type="ECO:0000256" key="7">
    <source>
        <dbReference type="ARBA" id="ARBA00022946"/>
    </source>
</evidence>
<dbReference type="GO" id="GO:0005759">
    <property type="term" value="C:mitochondrial matrix"/>
    <property type="evidence" value="ECO:0007669"/>
    <property type="project" value="UniProtKB-SubCell"/>
</dbReference>
<sequence>MRILRFLRSSVAITKDIDFYSRFSPSPLSMKQFLDFGSENACEKTSFAFLRQELPVRLANIMKEINLLPDNLLRTPSVRLVQSWYMQSFQDILQFKERNVITFMCSFIDTVIKIRNRHNDVIPTMAQGVVEYKDAYGMDPVVSQNLQYFLDRFYMSRISIRMLMNQHTLLFGGKVKVNPAHPKQIGGIDPHCYVSDVIKDAYENARNLCDRYYMNSPELVLEEFNSVEKDTPINVVYVPSHLYHMVFELFKNAMRATMELYGDSMEYPPVQVQIALGSEDLTVKVSDRGGGVPLRKIDRLFTYTYSTAPKPDMDRSHAAPLAGYDLKLYSLEGFGTDAVIYIRALSTESIERLPVYNKSAWKHYKTIHEADDWCVPSKEPRDMTTYRRF</sequence>
<keyword evidence="8 9" id="KW-0496">Mitochondrion</keyword>
<protein>
    <recommendedName>
        <fullName evidence="9">Protein-serine/threonine kinase</fullName>
        <ecNumber evidence="9">2.7.11.-</ecNumber>
    </recommendedName>
</protein>
<evidence type="ECO:0000256" key="1">
    <source>
        <dbReference type="ARBA" id="ARBA00004305"/>
    </source>
</evidence>
<evidence type="ECO:0000259" key="10">
    <source>
        <dbReference type="Pfam" id="PF02518"/>
    </source>
</evidence>
<evidence type="ECO:0000313" key="13">
    <source>
        <dbReference type="Proteomes" id="UP000694523"/>
    </source>
</evidence>
<accession>A0A8C6UCL5</accession>
<evidence type="ECO:0000313" key="12">
    <source>
        <dbReference type="Ensembl" id="ENSNMLP00000030860.1"/>
    </source>
</evidence>
<dbReference type="Pfam" id="PF10436">
    <property type="entry name" value="BCDHK_Adom3"/>
    <property type="match status" value="1"/>
</dbReference>
<dbReference type="FunFam" id="1.20.140.20:FF:000001">
    <property type="entry name" value="[Pyruvate dehydrogenase (acetyl-transferring)] kinase isozyme 2, mitochondrial"/>
    <property type="match status" value="1"/>
</dbReference>
<dbReference type="PANTHER" id="PTHR11947:SF14">
    <property type="entry name" value="[PYRUVATE DEHYDROGENASE (ACETYL-TRANSFERRING)] KINASE ISOZYME 1, MITOCHONDRIAL"/>
    <property type="match status" value="1"/>
</dbReference>
<dbReference type="SUPFAM" id="SSF55874">
    <property type="entry name" value="ATPase domain of HSP90 chaperone/DNA topoisomerase II/histidine kinase"/>
    <property type="match status" value="1"/>
</dbReference>
<comment type="similarity">
    <text evidence="2 9">Belongs to the PDK/BCKDK protein kinase family.</text>
</comment>